<feature type="compositionally biased region" description="Basic residues" evidence="1">
    <location>
        <begin position="161"/>
        <end position="173"/>
    </location>
</feature>
<evidence type="ECO:0000313" key="2">
    <source>
        <dbReference type="EMBL" id="KAK7060005.1"/>
    </source>
</evidence>
<dbReference type="AlphaFoldDB" id="A0AAW0EAP1"/>
<feature type="compositionally biased region" description="Low complexity" evidence="1">
    <location>
        <begin position="139"/>
        <end position="153"/>
    </location>
</feature>
<evidence type="ECO:0000256" key="1">
    <source>
        <dbReference type="SAM" id="MobiDB-lite"/>
    </source>
</evidence>
<proteinExistence type="predicted"/>
<feature type="region of interest" description="Disordered" evidence="1">
    <location>
        <begin position="1"/>
        <end position="24"/>
    </location>
</feature>
<comment type="caution">
    <text evidence="2">The sequence shown here is derived from an EMBL/GenBank/DDBJ whole genome shotgun (WGS) entry which is preliminary data.</text>
</comment>
<reference evidence="2 3" key="1">
    <citation type="journal article" date="2024" name="J Genomics">
        <title>Draft genome sequencing and assembly of Favolaschia claudopus CIRM-BRFM 2984 isolated from oak limbs.</title>
        <authorList>
            <person name="Navarro D."/>
            <person name="Drula E."/>
            <person name="Chaduli D."/>
            <person name="Cazenave R."/>
            <person name="Ahrendt S."/>
            <person name="Wang J."/>
            <person name="Lipzen A."/>
            <person name="Daum C."/>
            <person name="Barry K."/>
            <person name="Grigoriev I.V."/>
            <person name="Favel A."/>
            <person name="Rosso M.N."/>
            <person name="Martin F."/>
        </authorList>
    </citation>
    <scope>NUCLEOTIDE SEQUENCE [LARGE SCALE GENOMIC DNA]</scope>
    <source>
        <strain evidence="2 3">CIRM-BRFM 2984</strain>
    </source>
</reference>
<name>A0AAW0EAP1_9AGAR</name>
<keyword evidence="3" id="KW-1185">Reference proteome</keyword>
<evidence type="ECO:0000313" key="3">
    <source>
        <dbReference type="Proteomes" id="UP001362999"/>
    </source>
</evidence>
<accession>A0AAW0EAP1</accession>
<sequence>MSLLTFPSPARKNQEQSLPPYHGHSAEAVHYRIKPGTRCRAETHRQMNPRIMCPSTPPLMRTLSVHASQTILSLESFLCGGFGLEQAQTEAGRVWGRMASQVQRRTIQWYAASPWSSRPIRPRPASTGAKRHVGGTRRPFIAPSPLAPSIIPPRATDTHLRIPRSHKRARHPPPRFVVISSSTSSTSRETPVSNARLVSDTLRFINHPCTLAAPPFDALPPRSLQPTRSVYSSSILHASHSPLHNDVSSPSSIPSPPLQDIHPVLPSSSSKRI</sequence>
<protein>
    <submittedName>
        <fullName evidence="2">Uncharacterized protein</fullName>
    </submittedName>
</protein>
<dbReference type="EMBL" id="JAWWNJ010000003">
    <property type="protein sequence ID" value="KAK7060005.1"/>
    <property type="molecule type" value="Genomic_DNA"/>
</dbReference>
<organism evidence="2 3">
    <name type="scientific">Favolaschia claudopus</name>
    <dbReference type="NCBI Taxonomy" id="2862362"/>
    <lineage>
        <taxon>Eukaryota</taxon>
        <taxon>Fungi</taxon>
        <taxon>Dikarya</taxon>
        <taxon>Basidiomycota</taxon>
        <taxon>Agaricomycotina</taxon>
        <taxon>Agaricomycetes</taxon>
        <taxon>Agaricomycetidae</taxon>
        <taxon>Agaricales</taxon>
        <taxon>Marasmiineae</taxon>
        <taxon>Mycenaceae</taxon>
        <taxon>Favolaschia</taxon>
    </lineage>
</organism>
<feature type="region of interest" description="Disordered" evidence="1">
    <location>
        <begin position="118"/>
        <end position="193"/>
    </location>
</feature>
<feature type="region of interest" description="Disordered" evidence="1">
    <location>
        <begin position="241"/>
        <end position="273"/>
    </location>
</feature>
<gene>
    <name evidence="2" type="ORF">R3P38DRAFT_3168465</name>
</gene>
<dbReference type="Proteomes" id="UP001362999">
    <property type="component" value="Unassembled WGS sequence"/>
</dbReference>